<evidence type="ECO:0000256" key="1">
    <source>
        <dbReference type="SAM" id="MobiDB-lite"/>
    </source>
</evidence>
<evidence type="ECO:0000313" key="3">
    <source>
        <dbReference type="EMBL" id="MFB2877988.1"/>
    </source>
</evidence>
<organism evidence="3 4">
    <name type="scientific">Floridaenema aerugineum BLCC-F46</name>
    <dbReference type="NCBI Taxonomy" id="3153654"/>
    <lineage>
        <taxon>Bacteria</taxon>
        <taxon>Bacillati</taxon>
        <taxon>Cyanobacteriota</taxon>
        <taxon>Cyanophyceae</taxon>
        <taxon>Oscillatoriophycideae</taxon>
        <taxon>Aerosakkonematales</taxon>
        <taxon>Aerosakkonemataceae</taxon>
        <taxon>Floridanema</taxon>
        <taxon>Floridanema aerugineum</taxon>
    </lineage>
</organism>
<feature type="compositionally biased region" description="Polar residues" evidence="1">
    <location>
        <begin position="134"/>
        <end position="146"/>
    </location>
</feature>
<protein>
    <submittedName>
        <fullName evidence="3">Peptidoglycan-binding protein</fullName>
    </submittedName>
</protein>
<comment type="caution">
    <text evidence="3">The sequence shown here is derived from an EMBL/GenBank/DDBJ whole genome shotgun (WGS) entry which is preliminary data.</text>
</comment>
<dbReference type="SUPFAM" id="SSF47090">
    <property type="entry name" value="PGBD-like"/>
    <property type="match status" value="2"/>
</dbReference>
<evidence type="ECO:0000313" key="4">
    <source>
        <dbReference type="Proteomes" id="UP001576774"/>
    </source>
</evidence>
<feature type="domain" description="Peptidoglycan binding-like" evidence="2">
    <location>
        <begin position="177"/>
        <end position="233"/>
    </location>
</feature>
<name>A0ABV4X5F0_9CYAN</name>
<dbReference type="InterPro" id="IPR036365">
    <property type="entry name" value="PGBD-like_sf"/>
</dbReference>
<feature type="compositionally biased region" description="Low complexity" evidence="1">
    <location>
        <begin position="118"/>
        <end position="133"/>
    </location>
</feature>
<proteinExistence type="predicted"/>
<gene>
    <name evidence="3" type="ORF">ACE1CC_14145</name>
</gene>
<feature type="region of interest" description="Disordered" evidence="1">
    <location>
        <begin position="115"/>
        <end position="165"/>
    </location>
</feature>
<reference evidence="3 4" key="1">
    <citation type="submission" date="2024-09" db="EMBL/GenBank/DDBJ databases">
        <title>Floridaenema gen nov. (Aerosakkonemataceae, Aerosakkonematales ord. nov., Cyanobacteria) from benthic tropical and subtropical fresh waters, with the description of four new species.</title>
        <authorList>
            <person name="Moretto J.A."/>
            <person name="Berthold D.E."/>
            <person name="Lefler F.W."/>
            <person name="Huang I.-S."/>
            <person name="Laughinghouse H. IV."/>
        </authorList>
    </citation>
    <scope>NUCLEOTIDE SEQUENCE [LARGE SCALE GENOMIC DNA]</scope>
    <source>
        <strain evidence="3 4">BLCC-F46</strain>
    </source>
</reference>
<feature type="domain" description="Peptidoglycan binding-like" evidence="2">
    <location>
        <begin position="57"/>
        <end position="112"/>
    </location>
</feature>
<accession>A0ABV4X5F0</accession>
<dbReference type="Proteomes" id="UP001576774">
    <property type="component" value="Unassembled WGS sequence"/>
</dbReference>
<dbReference type="RefSeq" id="WP_413271074.1">
    <property type="nucleotide sequence ID" value="NZ_JBHFNQ010000108.1"/>
</dbReference>
<dbReference type="EMBL" id="JBHFNQ010000108">
    <property type="protein sequence ID" value="MFB2877988.1"/>
    <property type="molecule type" value="Genomic_DNA"/>
</dbReference>
<dbReference type="Gene3D" id="1.10.101.10">
    <property type="entry name" value="PGBD-like superfamily/PGBD"/>
    <property type="match status" value="2"/>
</dbReference>
<sequence>MLRLARISVFLFPVSLLIWYPHSAAIAQEKVESIQRNAQPTTGLIVDRPVLESGSTGVAVSELQAALQLLGFYKGEVDGVYNRSVAIAVSQFQQAAGLNPNGIVDRETWQKLFPVTPPSANNSRLANRSNPRNIITSSANQSTKQESPTDNSNTENPNTENSESIVADLPTLKIGMRSPEVFWLQKRLQAIGFFQGSVDGIFGKDTQAAVIATQEKYGLKPDGIVGAATWQAILP</sequence>
<dbReference type="Pfam" id="PF01471">
    <property type="entry name" value="PG_binding_1"/>
    <property type="match status" value="2"/>
</dbReference>
<keyword evidence="4" id="KW-1185">Reference proteome</keyword>
<feature type="compositionally biased region" description="Low complexity" evidence="1">
    <location>
        <begin position="148"/>
        <end position="164"/>
    </location>
</feature>
<evidence type="ECO:0000259" key="2">
    <source>
        <dbReference type="Pfam" id="PF01471"/>
    </source>
</evidence>
<dbReference type="InterPro" id="IPR002477">
    <property type="entry name" value="Peptidoglycan-bd-like"/>
</dbReference>
<dbReference type="InterPro" id="IPR036366">
    <property type="entry name" value="PGBDSf"/>
</dbReference>